<gene>
    <name evidence="2" type="ORF">FL622_13320</name>
</gene>
<evidence type="ECO:0000313" key="3">
    <source>
        <dbReference type="Proteomes" id="UP000317155"/>
    </source>
</evidence>
<dbReference type="RefSeq" id="WP_092053643.1">
    <property type="nucleotide sequence ID" value="NZ_FOJJ01000002.1"/>
</dbReference>
<dbReference type="InterPro" id="IPR052340">
    <property type="entry name" value="RNase_Y/CdgJ"/>
</dbReference>
<dbReference type="PANTHER" id="PTHR33525">
    <property type="match status" value="1"/>
</dbReference>
<dbReference type="Pfam" id="PF08668">
    <property type="entry name" value="HDOD"/>
    <property type="match status" value="1"/>
</dbReference>
<evidence type="ECO:0000313" key="2">
    <source>
        <dbReference type="EMBL" id="TRO79516.1"/>
    </source>
</evidence>
<dbReference type="SUPFAM" id="SSF109604">
    <property type="entry name" value="HD-domain/PDEase-like"/>
    <property type="match status" value="1"/>
</dbReference>
<dbReference type="Gene3D" id="1.10.3210.10">
    <property type="entry name" value="Hypothetical protein af1432"/>
    <property type="match status" value="1"/>
</dbReference>
<dbReference type="AlphaFoldDB" id="A0A550J8I9"/>
<accession>A0A550J8I9</accession>
<dbReference type="Proteomes" id="UP000317155">
    <property type="component" value="Unassembled WGS sequence"/>
</dbReference>
<sequence>MQSEFQSIINAVGDLPPMPMVATKVVQLMQDPNKTAKDLADAISKDAAVSARLLKIANSSFYSMQRQVKTIEHAIVILGEKTLKSLVLASSLKGVNKTFGLTEKMLWEDSIGAAIGSRLVAQRFKSSDPEEAFLGGLFRHIGKLVMNNTDPDNFLQIIQGVYNGEGTFEDLEKKFFPYSHALIGEAVLQKWNFAENLTQVARHHEDLDVSRKEQPELYRLILTVHIADKLCRKLGIGQREPDEGLDLFESLKDKAPGIKPEHLDKVLEEFRVIFERDRDAFLEN</sequence>
<evidence type="ECO:0000259" key="1">
    <source>
        <dbReference type="PROSITE" id="PS51833"/>
    </source>
</evidence>
<protein>
    <submittedName>
        <fullName evidence="2">HDOD domain-containing protein</fullName>
    </submittedName>
</protein>
<name>A0A550J8I9_9BACT</name>
<comment type="caution">
    <text evidence="2">The sequence shown here is derived from an EMBL/GenBank/DDBJ whole genome shotgun (WGS) entry which is preliminary data.</text>
</comment>
<dbReference type="PROSITE" id="PS51833">
    <property type="entry name" value="HDOD"/>
    <property type="match status" value="1"/>
</dbReference>
<keyword evidence="3" id="KW-1185">Reference proteome</keyword>
<reference evidence="2 3" key="1">
    <citation type="submission" date="2019-07" db="EMBL/GenBank/DDBJ databases">
        <title>Insights of Desulfuromonas acetexigens electromicrobiology.</title>
        <authorList>
            <person name="Katuri K."/>
            <person name="Sapireddy V."/>
            <person name="Shaw D.R."/>
            <person name="Saikaly P."/>
        </authorList>
    </citation>
    <scope>NUCLEOTIDE SEQUENCE [LARGE SCALE GENOMIC DNA]</scope>
    <source>
        <strain evidence="2 3">2873</strain>
    </source>
</reference>
<proteinExistence type="predicted"/>
<dbReference type="PANTHER" id="PTHR33525:SF3">
    <property type="entry name" value="RIBONUCLEASE Y"/>
    <property type="match status" value="1"/>
</dbReference>
<dbReference type="InterPro" id="IPR013976">
    <property type="entry name" value="HDOD"/>
</dbReference>
<organism evidence="2 3">
    <name type="scientific">Trichloromonas acetexigens</name>
    <dbReference type="NCBI Taxonomy" id="38815"/>
    <lineage>
        <taxon>Bacteria</taxon>
        <taxon>Pseudomonadati</taxon>
        <taxon>Thermodesulfobacteriota</taxon>
        <taxon>Desulfuromonadia</taxon>
        <taxon>Desulfuromonadales</taxon>
        <taxon>Trichloromonadaceae</taxon>
        <taxon>Trichloromonas</taxon>
    </lineage>
</organism>
<dbReference type="OrthoDB" id="9773799at2"/>
<feature type="domain" description="HDOD" evidence="1">
    <location>
        <begin position="15"/>
        <end position="207"/>
    </location>
</feature>
<dbReference type="EMBL" id="VJVV01000010">
    <property type="protein sequence ID" value="TRO79516.1"/>
    <property type="molecule type" value="Genomic_DNA"/>
</dbReference>